<dbReference type="EMBL" id="CP042582">
    <property type="protein sequence ID" value="QEX22092.1"/>
    <property type="molecule type" value="Genomic_DNA"/>
</dbReference>
<comment type="similarity">
    <text evidence="1">Belongs to the glycosyltransferase 2 family.</text>
</comment>
<accession>A0A5J6MWJ6</accession>
<evidence type="ECO:0000256" key="1">
    <source>
        <dbReference type="ARBA" id="ARBA00006739"/>
    </source>
</evidence>
<dbReference type="Proteomes" id="UP000325797">
    <property type="component" value="Chromosome"/>
</dbReference>
<dbReference type="InterPro" id="IPR029044">
    <property type="entry name" value="Nucleotide-diphossugar_trans"/>
</dbReference>
<dbReference type="PANTHER" id="PTHR43179:SF12">
    <property type="entry name" value="GALACTOFURANOSYLTRANSFERASE GLFT2"/>
    <property type="match status" value="1"/>
</dbReference>
<dbReference type="SUPFAM" id="SSF53448">
    <property type="entry name" value="Nucleotide-diphospho-sugar transferases"/>
    <property type="match status" value="1"/>
</dbReference>
<dbReference type="OrthoDB" id="6116224at2"/>
<sequence>MGIRATTAKTPIEALPSAERVVVAVTTRRRPRMLARCLKACLAARTPPGTSVAFLVVDNDPAGSARPVVAEIAAAGAVRIDYELEPQPGIPAVRNRAIDAAAALQGKWLAFIDDDSIPEPGWLAALLAALRRESAQFAGGPILFGPPEEPVGAWRRFVCRGLVASSHRRLRWRARARREKLDRTVITTANWCVDLPWLRERGLRFDSRFAHSGGSDTAMDRAIRAAGARTVYEMASLVTETLPAERLTLRYQFLRRMHSGMVRGYQRRSLRGFGPVLARAIPEAALSLLGASLLFPVGIVASLLGPSLGAPLVIGAARMAGRGVGFLRGALSALPEQYRKVQGY</sequence>
<dbReference type="GO" id="GO:0016757">
    <property type="term" value="F:glycosyltransferase activity"/>
    <property type="evidence" value="ECO:0007669"/>
    <property type="project" value="UniProtKB-KW"/>
</dbReference>
<proteinExistence type="inferred from homology"/>
<dbReference type="Gene3D" id="3.90.550.10">
    <property type="entry name" value="Spore Coat Polysaccharide Biosynthesis Protein SpsA, Chain A"/>
    <property type="match status" value="1"/>
</dbReference>
<evidence type="ECO:0000256" key="3">
    <source>
        <dbReference type="ARBA" id="ARBA00022679"/>
    </source>
</evidence>
<reference evidence="4 5" key="1">
    <citation type="submission" date="2019-08" db="EMBL/GenBank/DDBJ databases">
        <title>Hyperibacter terrae gen. nov., sp. nov. and Hyperibacter viscosus sp. nov., two new members in the family Rhodospirillaceae isolated from the rhizosphere of Hypericum perforatum.</title>
        <authorList>
            <person name="Noviana Z."/>
        </authorList>
    </citation>
    <scope>NUCLEOTIDE SEQUENCE [LARGE SCALE GENOMIC DNA]</scope>
    <source>
        <strain evidence="4 5">R5959</strain>
    </source>
</reference>
<organism evidence="4 5">
    <name type="scientific">Hypericibacter adhaerens</name>
    <dbReference type="NCBI Taxonomy" id="2602016"/>
    <lineage>
        <taxon>Bacteria</taxon>
        <taxon>Pseudomonadati</taxon>
        <taxon>Pseudomonadota</taxon>
        <taxon>Alphaproteobacteria</taxon>
        <taxon>Rhodospirillales</taxon>
        <taxon>Dongiaceae</taxon>
        <taxon>Hypericibacter</taxon>
    </lineage>
</organism>
<evidence type="ECO:0000256" key="2">
    <source>
        <dbReference type="ARBA" id="ARBA00022676"/>
    </source>
</evidence>
<keyword evidence="2" id="KW-0328">Glycosyltransferase</keyword>
<name>A0A5J6MWJ6_9PROT</name>
<evidence type="ECO:0000313" key="4">
    <source>
        <dbReference type="EMBL" id="QEX22092.1"/>
    </source>
</evidence>
<protein>
    <recommendedName>
        <fullName evidence="6">Glycosyltransferase 2-like domain-containing protein</fullName>
    </recommendedName>
</protein>
<gene>
    <name evidence="4" type="ORF">FRZ61_20210</name>
</gene>
<keyword evidence="5" id="KW-1185">Reference proteome</keyword>
<dbReference type="AlphaFoldDB" id="A0A5J6MWJ6"/>
<dbReference type="KEGG" id="hadh:FRZ61_20210"/>
<keyword evidence="3" id="KW-0808">Transferase</keyword>
<dbReference type="CDD" id="cd00761">
    <property type="entry name" value="Glyco_tranf_GTA_type"/>
    <property type="match status" value="1"/>
</dbReference>
<evidence type="ECO:0008006" key="6">
    <source>
        <dbReference type="Google" id="ProtNLM"/>
    </source>
</evidence>
<dbReference type="PANTHER" id="PTHR43179">
    <property type="entry name" value="RHAMNOSYLTRANSFERASE WBBL"/>
    <property type="match status" value="1"/>
</dbReference>
<dbReference type="Pfam" id="PF13641">
    <property type="entry name" value="Glyco_tranf_2_3"/>
    <property type="match status" value="1"/>
</dbReference>
<evidence type="ECO:0000313" key="5">
    <source>
        <dbReference type="Proteomes" id="UP000325797"/>
    </source>
</evidence>
<dbReference type="RefSeq" id="WP_151117145.1">
    <property type="nucleotide sequence ID" value="NZ_CP042582.1"/>
</dbReference>